<sequence>MYCQCTGSTMYACPPFAPATTSTGLLFERYPLTLRSTNPLEPSTLDLDGQGAVGTRRGSQLHVIQCATDYAVHTLFCYSLARPRALYQNFLYQWIIRVLCTLDVSLGWKLVRPGRTAGAERGLSCLVLSSLSPAPCNARVLLLRQPPHQPAPPHTTDPVRPVPAETLAKLGVPLMARSRPGHAASPSSPRGIAEEEDCEVDRVAKERGCKNRHVINVSREGMGSVYEDKIRGFFEEHMHEDEEIRYILSGSGFFDVREMPTDAWIRIAVAPGDLLVLPAGIYHRFTLDTKDQIRALRLFKVSRLTFRLLSVSTRFRVFVSSTCRGGAFPQCRLLATPCSGSTQCGARSNARTHARRTKMDAARTQRRDRHERAPGWVFEGCRAGIVPPVGVSA</sequence>
<evidence type="ECO:0000256" key="7">
    <source>
        <dbReference type="ARBA" id="ARBA00023002"/>
    </source>
</evidence>
<comment type="caution">
    <text evidence="13">The sequence shown here is derived from an EMBL/GenBank/DDBJ whole genome shotgun (WGS) entry which is preliminary data.</text>
</comment>
<dbReference type="GO" id="GO:0005737">
    <property type="term" value="C:cytoplasm"/>
    <property type="evidence" value="ECO:0007669"/>
    <property type="project" value="UniProtKB-SubCell"/>
</dbReference>
<dbReference type="EC" id="1.13.11.53" evidence="11"/>
<proteinExistence type="inferred from homology"/>
<protein>
    <recommendedName>
        <fullName evidence="11">Acireductone dioxygenase</fullName>
    </recommendedName>
    <alternativeName>
        <fullName evidence="11">Acireductone dioxygenase (Fe(2+)-requiring)</fullName>
        <shortName evidence="11">ARD'</shortName>
        <shortName evidence="11">Fe-ARD</shortName>
        <ecNumber evidence="11">1.13.11.54</ecNumber>
    </alternativeName>
    <alternativeName>
        <fullName evidence="11">Acireductone dioxygenase (Ni(2+)-requiring)</fullName>
        <shortName evidence="11">ARD</shortName>
        <shortName evidence="11">Ni-ARD</shortName>
        <ecNumber evidence="11">1.13.11.53</ecNumber>
    </alternativeName>
</protein>
<feature type="binding site" evidence="11">
    <location>
        <position position="239"/>
    </location>
    <ligand>
        <name>Fe(2+)</name>
        <dbReference type="ChEBI" id="CHEBI:29033"/>
        <note>for iron-dependent acireductone dioxygenase activity</note>
    </ligand>
</feature>
<dbReference type="GO" id="GO:0010308">
    <property type="term" value="F:acireductone dioxygenase (Ni2+-requiring) activity"/>
    <property type="evidence" value="ECO:0007669"/>
    <property type="project" value="UniProtKB-UniRule"/>
</dbReference>
<dbReference type="OrthoDB" id="1867259at2759"/>
<keyword evidence="4 11" id="KW-0028">Amino-acid biosynthesis</keyword>
<dbReference type="SUPFAM" id="SSF51182">
    <property type="entry name" value="RmlC-like cupins"/>
    <property type="match status" value="1"/>
</dbReference>
<dbReference type="InterPro" id="IPR027496">
    <property type="entry name" value="ARD_euk"/>
</dbReference>
<feature type="binding site" evidence="11">
    <location>
        <position position="239"/>
    </location>
    <ligand>
        <name>Ni(2+)</name>
        <dbReference type="ChEBI" id="CHEBI:49786"/>
        <note>for nickel-dependent acireductone dioxygenase activity</note>
    </ligand>
</feature>
<feature type="binding site" evidence="11">
    <location>
        <position position="237"/>
    </location>
    <ligand>
        <name>Ni(2+)</name>
        <dbReference type="ChEBI" id="CHEBI:49786"/>
        <note>for nickel-dependent acireductone dioxygenase activity</note>
    </ligand>
</feature>
<feature type="binding site" evidence="11">
    <location>
        <position position="243"/>
    </location>
    <ligand>
        <name>Ni(2+)</name>
        <dbReference type="ChEBI" id="CHEBI:49786"/>
        <note>for nickel-dependent acireductone dioxygenase activity</note>
    </ligand>
</feature>
<reference evidence="13" key="1">
    <citation type="submission" date="2020-05" db="EMBL/GenBank/DDBJ databases">
        <title>Mycena genomes resolve the evolution of fungal bioluminescence.</title>
        <authorList>
            <person name="Tsai I.J."/>
        </authorList>
    </citation>
    <scope>NUCLEOTIDE SEQUENCE</scope>
    <source>
        <strain evidence="13">160909Yilan</strain>
    </source>
</reference>
<dbReference type="InterPro" id="IPR014710">
    <property type="entry name" value="RmlC-like_jellyroll"/>
</dbReference>
<dbReference type="UniPathway" id="UPA00904">
    <property type="reaction ID" value="UER00878"/>
</dbReference>
<comment type="function">
    <text evidence="11">Catalyzes 2 different reactions between oxygen and the acireductone 1,2-dihydroxy-3-keto-5-methylthiopentene (DHK-MTPene) depending upon the metal bound in the active site. Fe-containing acireductone dioxygenase (Fe-ARD) produces formate and 2-keto-4-methylthiobutyrate (KMTB), the alpha-ketoacid precursor of methionine in the methionine recycle pathway. Ni-containing acireductone dioxygenase (Ni-ARD) produces methylthiopropionate, carbon monoxide and formate, and does not lie on the methionine recycle pathway.</text>
</comment>
<evidence type="ECO:0000256" key="11">
    <source>
        <dbReference type="HAMAP-Rule" id="MF_03154"/>
    </source>
</evidence>
<keyword evidence="9 11" id="KW-0486">Methionine biosynthesis</keyword>
<evidence type="ECO:0000256" key="12">
    <source>
        <dbReference type="SAM" id="MobiDB-lite"/>
    </source>
</evidence>
<dbReference type="EC" id="1.13.11.54" evidence="11"/>
<evidence type="ECO:0000256" key="5">
    <source>
        <dbReference type="ARBA" id="ARBA00022723"/>
    </source>
</evidence>
<keyword evidence="8 11" id="KW-0408">Iron</keyword>
<dbReference type="HAMAP" id="MF_03154">
    <property type="entry name" value="Salvage_MtnD_euk"/>
    <property type="match status" value="1"/>
</dbReference>
<feature type="binding site" evidence="11">
    <location>
        <position position="283"/>
    </location>
    <ligand>
        <name>Ni(2+)</name>
        <dbReference type="ChEBI" id="CHEBI:49786"/>
        <note>for nickel-dependent acireductone dioxygenase activity</note>
    </ligand>
</feature>
<evidence type="ECO:0000313" key="13">
    <source>
        <dbReference type="EMBL" id="KAF7353389.1"/>
    </source>
</evidence>
<keyword evidence="2 11" id="KW-0963">Cytoplasm</keyword>
<keyword evidence="6 11" id="KW-0223">Dioxygenase</keyword>
<keyword evidence="3 11" id="KW-0533">Nickel</keyword>
<feature type="binding site" evidence="11">
    <location>
        <position position="237"/>
    </location>
    <ligand>
        <name>Fe(2+)</name>
        <dbReference type="ChEBI" id="CHEBI:29033"/>
        <note>for iron-dependent acireductone dioxygenase activity</note>
    </ligand>
</feature>
<keyword evidence="5 11" id="KW-0479">Metal-binding</keyword>
<comment type="pathway">
    <text evidence="11">Amino-acid biosynthesis; L-methionine biosynthesis via salvage pathway; L-methionine from S-methyl-5-thio-alpha-D-ribose 1-phosphate: step 5/6.</text>
</comment>
<dbReference type="GO" id="GO:0016151">
    <property type="term" value="F:nickel cation binding"/>
    <property type="evidence" value="ECO:0007669"/>
    <property type="project" value="UniProtKB-UniRule"/>
</dbReference>
<comment type="catalytic activity">
    <reaction evidence="1 11">
        <text>1,2-dihydroxy-5-(methylsulfanyl)pent-1-en-3-one + O2 = 4-methylsulfanyl-2-oxobutanoate + formate + 2 H(+)</text>
        <dbReference type="Rhea" id="RHEA:24504"/>
        <dbReference type="ChEBI" id="CHEBI:15378"/>
        <dbReference type="ChEBI" id="CHEBI:15379"/>
        <dbReference type="ChEBI" id="CHEBI:15740"/>
        <dbReference type="ChEBI" id="CHEBI:16723"/>
        <dbReference type="ChEBI" id="CHEBI:49252"/>
        <dbReference type="EC" id="1.13.11.54"/>
    </reaction>
</comment>
<evidence type="ECO:0000256" key="4">
    <source>
        <dbReference type="ARBA" id="ARBA00022605"/>
    </source>
</evidence>
<dbReference type="Proteomes" id="UP000623467">
    <property type="component" value="Unassembled WGS sequence"/>
</dbReference>
<dbReference type="PANTHER" id="PTHR23418">
    <property type="entry name" value="ACIREDUCTONE DIOXYGENASE"/>
    <property type="match status" value="1"/>
</dbReference>
<organism evidence="13 14">
    <name type="scientific">Mycena sanguinolenta</name>
    <dbReference type="NCBI Taxonomy" id="230812"/>
    <lineage>
        <taxon>Eukaryota</taxon>
        <taxon>Fungi</taxon>
        <taxon>Dikarya</taxon>
        <taxon>Basidiomycota</taxon>
        <taxon>Agaricomycotina</taxon>
        <taxon>Agaricomycetes</taxon>
        <taxon>Agaricomycetidae</taxon>
        <taxon>Agaricales</taxon>
        <taxon>Marasmiineae</taxon>
        <taxon>Mycenaceae</taxon>
        <taxon>Mycena</taxon>
    </lineage>
</organism>
<dbReference type="GO" id="GO:0005506">
    <property type="term" value="F:iron ion binding"/>
    <property type="evidence" value="ECO:0007669"/>
    <property type="project" value="UniProtKB-UniRule"/>
</dbReference>
<evidence type="ECO:0000256" key="8">
    <source>
        <dbReference type="ARBA" id="ARBA00023004"/>
    </source>
</evidence>
<feature type="binding site" evidence="11">
    <location>
        <position position="243"/>
    </location>
    <ligand>
        <name>Fe(2+)</name>
        <dbReference type="ChEBI" id="CHEBI:29033"/>
        <note>for iron-dependent acireductone dioxygenase activity</note>
    </ligand>
</feature>
<dbReference type="GO" id="GO:0010309">
    <property type="term" value="F:acireductone dioxygenase [iron(II)-requiring] activity"/>
    <property type="evidence" value="ECO:0007669"/>
    <property type="project" value="UniProtKB-UniRule"/>
</dbReference>
<evidence type="ECO:0000256" key="2">
    <source>
        <dbReference type="ARBA" id="ARBA00022490"/>
    </source>
</evidence>
<feature type="compositionally biased region" description="Basic and acidic residues" evidence="12">
    <location>
        <begin position="357"/>
        <end position="370"/>
    </location>
</feature>
<dbReference type="GO" id="GO:0005634">
    <property type="term" value="C:nucleus"/>
    <property type="evidence" value="ECO:0007669"/>
    <property type="project" value="UniProtKB-SubCell"/>
</dbReference>
<dbReference type="CDD" id="cd02232">
    <property type="entry name" value="cupin_ARD"/>
    <property type="match status" value="1"/>
</dbReference>
<evidence type="ECO:0000256" key="1">
    <source>
        <dbReference type="ARBA" id="ARBA00000428"/>
    </source>
</evidence>
<dbReference type="InterPro" id="IPR004313">
    <property type="entry name" value="ARD"/>
</dbReference>
<evidence type="ECO:0000256" key="10">
    <source>
        <dbReference type="ARBA" id="ARBA00023242"/>
    </source>
</evidence>
<feature type="region of interest" description="Disordered" evidence="12">
    <location>
        <begin position="345"/>
        <end position="370"/>
    </location>
</feature>
<dbReference type="Pfam" id="PF03079">
    <property type="entry name" value="ARD"/>
    <property type="match status" value="1"/>
</dbReference>
<accession>A0A8H6Y7R1</accession>
<feature type="region of interest" description="Disordered" evidence="12">
    <location>
        <begin position="177"/>
        <end position="196"/>
    </location>
</feature>
<dbReference type="Gene3D" id="2.60.120.10">
    <property type="entry name" value="Jelly Rolls"/>
    <property type="match status" value="1"/>
</dbReference>
<keyword evidence="10 11" id="KW-0539">Nucleus</keyword>
<evidence type="ECO:0000256" key="3">
    <source>
        <dbReference type="ARBA" id="ARBA00022596"/>
    </source>
</evidence>
<feature type="binding site" evidence="11">
    <location>
        <position position="283"/>
    </location>
    <ligand>
        <name>Fe(2+)</name>
        <dbReference type="ChEBI" id="CHEBI:29033"/>
        <note>for iron-dependent acireductone dioxygenase activity</note>
    </ligand>
</feature>
<name>A0A8H6Y7R1_9AGAR</name>
<keyword evidence="7 11" id="KW-0560">Oxidoreductase</keyword>
<dbReference type="AlphaFoldDB" id="A0A8H6Y7R1"/>
<gene>
    <name evidence="11" type="primary">ADI1</name>
    <name evidence="13" type="ORF">MSAN_01527700</name>
</gene>
<dbReference type="PANTHER" id="PTHR23418:SF0">
    <property type="entry name" value="ACIREDUCTONE DIOXYGENASE"/>
    <property type="match status" value="1"/>
</dbReference>
<comment type="similarity">
    <text evidence="11">Belongs to the acireductone dioxygenase (ARD) family.</text>
</comment>
<keyword evidence="14" id="KW-1185">Reference proteome</keyword>
<comment type="subcellular location">
    <subcellularLocation>
        <location evidence="11">Cytoplasm</location>
    </subcellularLocation>
    <subcellularLocation>
        <location evidence="11">Nucleus</location>
    </subcellularLocation>
</comment>
<comment type="cofactor">
    <cofactor evidence="11">
        <name>Fe(2+)</name>
        <dbReference type="ChEBI" id="CHEBI:29033"/>
    </cofactor>
    <cofactor evidence="11">
        <name>Ni(2+)</name>
        <dbReference type="ChEBI" id="CHEBI:49786"/>
    </cofactor>
    <text evidence="11">Binds either 1 Fe or Ni cation per monomer. Iron-binding promotes an acireductone dioxygenase reaction producing 2-keto-4-methylthiobutyrate, while nickel-binding promotes an acireductone dioxygenase reaction producing 3-(methylsulfanyl)propanoate.</text>
</comment>
<dbReference type="GO" id="GO:0019509">
    <property type="term" value="P:L-methionine salvage from methylthioadenosine"/>
    <property type="evidence" value="ECO:0007669"/>
    <property type="project" value="UniProtKB-UniRule"/>
</dbReference>
<dbReference type="EMBL" id="JACAZH010000012">
    <property type="protein sequence ID" value="KAF7353389.1"/>
    <property type="molecule type" value="Genomic_DNA"/>
</dbReference>
<evidence type="ECO:0000256" key="6">
    <source>
        <dbReference type="ARBA" id="ARBA00022964"/>
    </source>
</evidence>
<evidence type="ECO:0000256" key="9">
    <source>
        <dbReference type="ARBA" id="ARBA00023167"/>
    </source>
</evidence>
<comment type="catalytic activity">
    <reaction evidence="11">
        <text>1,2-dihydroxy-5-(methylsulfanyl)pent-1-en-3-one + O2 = 3-(methylsulfanyl)propanoate + CO + formate + 2 H(+)</text>
        <dbReference type="Rhea" id="RHEA:14161"/>
        <dbReference type="ChEBI" id="CHEBI:15378"/>
        <dbReference type="ChEBI" id="CHEBI:15379"/>
        <dbReference type="ChEBI" id="CHEBI:15740"/>
        <dbReference type="ChEBI" id="CHEBI:17245"/>
        <dbReference type="ChEBI" id="CHEBI:49016"/>
        <dbReference type="ChEBI" id="CHEBI:49252"/>
        <dbReference type="EC" id="1.13.11.53"/>
    </reaction>
</comment>
<dbReference type="InterPro" id="IPR011051">
    <property type="entry name" value="RmlC_Cupin_sf"/>
</dbReference>
<evidence type="ECO:0000313" key="14">
    <source>
        <dbReference type="Proteomes" id="UP000623467"/>
    </source>
</evidence>